<evidence type="ECO:0000313" key="3">
    <source>
        <dbReference type="EMBL" id="EAU00647.2"/>
    </source>
</evidence>
<accession>A7GXT0</accession>
<feature type="domain" description="Fe/B12 periplasmic-binding" evidence="2">
    <location>
        <begin position="38"/>
        <end position="298"/>
    </location>
</feature>
<dbReference type="PANTHER" id="PTHR30535">
    <property type="entry name" value="VITAMIN B12-BINDING PROTEIN"/>
    <property type="match status" value="1"/>
</dbReference>
<keyword evidence="4" id="KW-1185">Reference proteome</keyword>
<dbReference type="PROSITE" id="PS50983">
    <property type="entry name" value="FE_B12_PBP"/>
    <property type="match status" value="1"/>
</dbReference>
<dbReference type="SUPFAM" id="SSF53807">
    <property type="entry name" value="Helical backbone' metal receptor"/>
    <property type="match status" value="1"/>
</dbReference>
<reference evidence="3" key="1">
    <citation type="submission" date="2016-07" db="EMBL/GenBank/DDBJ databases">
        <title>Comparative genomics of the Campylobacter concisus group.</title>
        <authorList>
            <person name="Miller W.G."/>
            <person name="Yee E."/>
            <person name="Chapman M.H."/>
            <person name="Huynh S."/>
            <person name="Bono J.L."/>
            <person name="On S.L.W."/>
            <person name="StLeger J."/>
            <person name="Foster G."/>
            <person name="Parker C.T."/>
        </authorList>
    </citation>
    <scope>NUCLEOTIDE SEQUENCE</scope>
    <source>
        <strain evidence="3">525.92</strain>
    </source>
</reference>
<sequence>MKYLSLIFFIVLNLHAAQLKSITDISGEVVEIPAQINSIAALWDANNQVIFILGGEAKIVTTTDVVKQNPWFVQIYPHIKDIPATWNKNSIQIEEIIKLNPDVVIIPNKGFADTIRKQGLKVIRPVFSSYDGFKQSVRITADIIGDDAPKRAEEFITYFDANVKRVTDRMSKFKENERVRVLHIVSGANITRVDGSKTIMDEWIRAAGGKNVIEKTGNLLNITLEEIMAADPDVIIIGSEKSEYWVNKFYENPTLSGLKAVKNRRVYANPMGVFKWDRHGAEGALQILWAGKILHPELFTDIDMRAETKAFYKRFFRYDLSDAEFEYMSKGLSPSGE</sequence>
<dbReference type="Gene3D" id="1.20.58.2180">
    <property type="match status" value="1"/>
</dbReference>
<evidence type="ECO:0000259" key="2">
    <source>
        <dbReference type="PROSITE" id="PS50983"/>
    </source>
</evidence>
<organism evidence="3 4">
    <name type="scientific">Campylobacter curvus (strain 525.92)</name>
    <dbReference type="NCBI Taxonomy" id="360105"/>
    <lineage>
        <taxon>Bacteria</taxon>
        <taxon>Pseudomonadati</taxon>
        <taxon>Campylobacterota</taxon>
        <taxon>Epsilonproteobacteria</taxon>
        <taxon>Campylobacterales</taxon>
        <taxon>Campylobacteraceae</taxon>
        <taxon>Campylobacter</taxon>
    </lineage>
</organism>
<keyword evidence="1" id="KW-0732">Signal</keyword>
<dbReference type="STRING" id="360105.CCV52592_1559"/>
<dbReference type="Pfam" id="PF01497">
    <property type="entry name" value="Peripla_BP_2"/>
    <property type="match status" value="1"/>
</dbReference>
<dbReference type="HOGENOM" id="CLU_038034_13_2_7"/>
<dbReference type="EMBL" id="CP000767">
    <property type="protein sequence ID" value="EAU00647.2"/>
    <property type="molecule type" value="Genomic_DNA"/>
</dbReference>
<evidence type="ECO:0000256" key="1">
    <source>
        <dbReference type="SAM" id="SignalP"/>
    </source>
</evidence>
<dbReference type="InterPro" id="IPR050902">
    <property type="entry name" value="ABC_Transporter_SBP"/>
</dbReference>
<dbReference type="Proteomes" id="UP000006380">
    <property type="component" value="Chromosome"/>
</dbReference>
<dbReference type="CDD" id="cd01142">
    <property type="entry name" value="TroA_e"/>
    <property type="match status" value="1"/>
</dbReference>
<feature type="signal peptide" evidence="1">
    <location>
        <begin position="1"/>
        <end position="16"/>
    </location>
</feature>
<feature type="chain" id="PRO_5002706903" evidence="1">
    <location>
        <begin position="17"/>
        <end position="337"/>
    </location>
</feature>
<dbReference type="InterPro" id="IPR002491">
    <property type="entry name" value="ABC_transptr_periplasmic_BD"/>
</dbReference>
<dbReference type="Gene3D" id="3.40.50.1980">
    <property type="entry name" value="Nitrogenase molybdenum iron protein domain"/>
    <property type="match status" value="2"/>
</dbReference>
<dbReference type="RefSeq" id="WP_011992144.1">
    <property type="nucleotide sequence ID" value="NC_009715.2"/>
</dbReference>
<protein>
    <submittedName>
        <fullName evidence="3">ABC transporter, periplasmic substrate-binding protein</fullName>
    </submittedName>
</protein>
<evidence type="ECO:0000313" key="4">
    <source>
        <dbReference type="Proteomes" id="UP000006380"/>
    </source>
</evidence>
<name>A7GXT0_CAMC5</name>
<dbReference type="KEGG" id="ccv:CCV52592_1559"/>
<proteinExistence type="predicted"/>
<dbReference type="OrthoDB" id="9775594at2"/>
<dbReference type="AlphaFoldDB" id="A7GXT0"/>
<dbReference type="PANTHER" id="PTHR30535:SF34">
    <property type="entry name" value="MOLYBDATE-BINDING PROTEIN MOLA"/>
    <property type="match status" value="1"/>
</dbReference>
<gene>
    <name evidence="3" type="ORF">CCV52592_1559</name>
</gene>